<feature type="compositionally biased region" description="Polar residues" evidence="13">
    <location>
        <begin position="333"/>
        <end position="343"/>
    </location>
</feature>
<keyword evidence="5" id="KW-0547">Nucleotide-binding</keyword>
<evidence type="ECO:0000256" key="12">
    <source>
        <dbReference type="ARBA" id="ARBA00074866"/>
    </source>
</evidence>
<dbReference type="PANTHER" id="PTHR23115">
    <property type="entry name" value="TRANSLATION FACTOR"/>
    <property type="match status" value="1"/>
</dbReference>
<feature type="region of interest" description="Disordered" evidence="13">
    <location>
        <begin position="162"/>
        <end position="283"/>
    </location>
</feature>
<dbReference type="OrthoDB" id="342024at2759"/>
<dbReference type="InterPro" id="IPR037189">
    <property type="entry name" value="HBS1-like_N_sf"/>
</dbReference>
<dbReference type="GO" id="GO:1990533">
    <property type="term" value="C:Dom34-Hbs1 complex"/>
    <property type="evidence" value="ECO:0007669"/>
    <property type="project" value="UniProtKB-ARBA"/>
</dbReference>
<dbReference type="GO" id="GO:0003924">
    <property type="term" value="F:GTPase activity"/>
    <property type="evidence" value="ECO:0007669"/>
    <property type="project" value="InterPro"/>
</dbReference>
<comment type="subunit">
    <text evidence="11">Component of the Dom34-Hbs1 complex, also named Pelota-HBS1L complex, composed of dom34 and hbs1.</text>
</comment>
<comment type="catalytic activity">
    <reaction evidence="10">
        <text>GTP + H2O = GDP + phosphate + H(+)</text>
        <dbReference type="Rhea" id="RHEA:19669"/>
        <dbReference type="ChEBI" id="CHEBI:15377"/>
        <dbReference type="ChEBI" id="CHEBI:15378"/>
        <dbReference type="ChEBI" id="CHEBI:37565"/>
        <dbReference type="ChEBI" id="CHEBI:43474"/>
        <dbReference type="ChEBI" id="CHEBI:58189"/>
    </reaction>
    <physiologicalReaction direction="left-to-right" evidence="10">
        <dbReference type="Rhea" id="RHEA:19670"/>
    </physiologicalReaction>
</comment>
<dbReference type="FunFam" id="3.40.50.300:FF:000204">
    <property type="entry name" value="Translation elongation factor Tu"/>
    <property type="match status" value="1"/>
</dbReference>
<dbReference type="InterPro" id="IPR009001">
    <property type="entry name" value="Transl_elong_EF1A/Init_IF2_C"/>
</dbReference>
<evidence type="ECO:0000313" key="16">
    <source>
        <dbReference type="Proteomes" id="UP000018144"/>
    </source>
</evidence>
<evidence type="ECO:0000256" key="1">
    <source>
        <dbReference type="ARBA" id="ARBA00004496"/>
    </source>
</evidence>
<dbReference type="InterPro" id="IPR027417">
    <property type="entry name" value="P-loop_NTPase"/>
</dbReference>
<dbReference type="Gene3D" id="3.40.50.300">
    <property type="entry name" value="P-loop containing nucleotide triphosphate hydrolases"/>
    <property type="match status" value="1"/>
</dbReference>
<name>U4LCZ1_PYROM</name>
<dbReference type="SUPFAM" id="SSF50465">
    <property type="entry name" value="EF-Tu/eEF-1alpha/eIF2-gamma C-terminal domain"/>
    <property type="match status" value="1"/>
</dbReference>
<evidence type="ECO:0000256" key="3">
    <source>
        <dbReference type="ARBA" id="ARBA00022490"/>
    </source>
</evidence>
<keyword evidence="9" id="KW-0342">GTP-binding</keyword>
<feature type="compositionally biased region" description="Low complexity" evidence="13">
    <location>
        <begin position="171"/>
        <end position="180"/>
    </location>
</feature>
<dbReference type="SUPFAM" id="SSF52540">
    <property type="entry name" value="P-loop containing nucleoside triphosphate hydrolases"/>
    <property type="match status" value="1"/>
</dbReference>
<dbReference type="CDD" id="cd16267">
    <property type="entry name" value="HBS1-like_II"/>
    <property type="match status" value="1"/>
</dbReference>
<dbReference type="AlphaFoldDB" id="U4LCZ1"/>
<feature type="region of interest" description="Disordered" evidence="13">
    <location>
        <begin position="324"/>
        <end position="359"/>
    </location>
</feature>
<keyword evidence="8" id="KW-0648">Protein biosynthesis</keyword>
<evidence type="ECO:0000259" key="14">
    <source>
        <dbReference type="PROSITE" id="PS51722"/>
    </source>
</evidence>
<dbReference type="PROSITE" id="PS00301">
    <property type="entry name" value="G_TR_1"/>
    <property type="match status" value="1"/>
</dbReference>
<dbReference type="Pfam" id="PF00009">
    <property type="entry name" value="GTP_EFTU"/>
    <property type="match status" value="1"/>
</dbReference>
<dbReference type="InterPro" id="IPR009000">
    <property type="entry name" value="Transl_B-barrel_sf"/>
</dbReference>
<comment type="similarity">
    <text evidence="2">Belongs to the TRAFAC class translation factor GTPase superfamily. Classic translation factor GTPase family. EF-Tu/EF-1A subfamily.</text>
</comment>
<dbReference type="GO" id="GO:0002184">
    <property type="term" value="P:cytoplasmic translational termination"/>
    <property type="evidence" value="ECO:0007669"/>
    <property type="project" value="UniProtKB-ARBA"/>
</dbReference>
<keyword evidence="3" id="KW-0963">Cytoplasm</keyword>
<evidence type="ECO:0000256" key="5">
    <source>
        <dbReference type="ARBA" id="ARBA00022741"/>
    </source>
</evidence>
<evidence type="ECO:0000256" key="4">
    <source>
        <dbReference type="ARBA" id="ARBA00022553"/>
    </source>
</evidence>
<dbReference type="PROSITE" id="PS51722">
    <property type="entry name" value="G_TR_2"/>
    <property type="match status" value="1"/>
</dbReference>
<evidence type="ECO:0000256" key="8">
    <source>
        <dbReference type="ARBA" id="ARBA00022917"/>
    </source>
</evidence>
<dbReference type="InterPro" id="IPR004161">
    <property type="entry name" value="EFTu-like_2"/>
</dbReference>
<dbReference type="SUPFAM" id="SSF109732">
    <property type="entry name" value="HBS1-like domain"/>
    <property type="match status" value="1"/>
</dbReference>
<evidence type="ECO:0000256" key="6">
    <source>
        <dbReference type="ARBA" id="ARBA00022801"/>
    </source>
</evidence>
<dbReference type="InterPro" id="IPR000795">
    <property type="entry name" value="T_Tr_GTP-bd_dom"/>
</dbReference>
<dbReference type="GO" id="GO:0005525">
    <property type="term" value="F:GTP binding"/>
    <property type="evidence" value="ECO:0007669"/>
    <property type="project" value="UniProtKB-KW"/>
</dbReference>
<dbReference type="SUPFAM" id="SSF50447">
    <property type="entry name" value="Translation proteins"/>
    <property type="match status" value="1"/>
</dbReference>
<evidence type="ECO:0000256" key="11">
    <source>
        <dbReference type="ARBA" id="ARBA00063537"/>
    </source>
</evidence>
<gene>
    <name evidence="15" type="ORF">PCON_03880</name>
</gene>
<reference evidence="15 16" key="1">
    <citation type="journal article" date="2013" name="PLoS Genet.">
        <title>The genome and development-dependent transcriptomes of Pyronema confluens: a window into fungal evolution.</title>
        <authorList>
            <person name="Traeger S."/>
            <person name="Altegoer F."/>
            <person name="Freitag M."/>
            <person name="Gabaldon T."/>
            <person name="Kempken F."/>
            <person name="Kumar A."/>
            <person name="Marcet-Houben M."/>
            <person name="Poggeler S."/>
            <person name="Stajich J.E."/>
            <person name="Nowrousian M."/>
        </authorList>
    </citation>
    <scope>NUCLEOTIDE SEQUENCE [LARGE SCALE GENOMIC DNA]</scope>
    <source>
        <strain evidence="16">CBS 100304</strain>
        <tissue evidence="15">Vegetative mycelium</tissue>
    </source>
</reference>
<evidence type="ECO:0000256" key="9">
    <source>
        <dbReference type="ARBA" id="ARBA00023134"/>
    </source>
</evidence>
<evidence type="ECO:0000256" key="2">
    <source>
        <dbReference type="ARBA" id="ARBA00007249"/>
    </source>
</evidence>
<feature type="compositionally biased region" description="Low complexity" evidence="13">
    <location>
        <begin position="226"/>
        <end position="246"/>
    </location>
</feature>
<dbReference type="GO" id="GO:0006417">
    <property type="term" value="P:regulation of translation"/>
    <property type="evidence" value="ECO:0007669"/>
    <property type="project" value="UniProtKB-KW"/>
</dbReference>
<protein>
    <recommendedName>
        <fullName evidence="12">Elongation factor 1 alpha-like protein</fullName>
    </recommendedName>
</protein>
<dbReference type="OMA" id="FRMAISE"/>
<dbReference type="STRING" id="1076935.U4LCZ1"/>
<feature type="compositionally biased region" description="Low complexity" evidence="13">
    <location>
        <begin position="208"/>
        <end position="219"/>
    </location>
</feature>
<dbReference type="EMBL" id="HF936562">
    <property type="protein sequence ID" value="CCX16991.1"/>
    <property type="molecule type" value="Genomic_DNA"/>
</dbReference>
<feature type="compositionally biased region" description="Basic and acidic residues" evidence="13">
    <location>
        <begin position="20"/>
        <end position="29"/>
    </location>
</feature>
<dbReference type="InterPro" id="IPR031157">
    <property type="entry name" value="G_TR_CS"/>
</dbReference>
<keyword evidence="4" id="KW-0597">Phosphoprotein</keyword>
<dbReference type="CDD" id="cd01883">
    <property type="entry name" value="EF1_alpha"/>
    <property type="match status" value="1"/>
</dbReference>
<evidence type="ECO:0000313" key="15">
    <source>
        <dbReference type="EMBL" id="CCX16991.1"/>
    </source>
</evidence>
<accession>U4LCZ1</accession>
<dbReference type="InterPro" id="IPR050100">
    <property type="entry name" value="TRAFAC_GTPase_members"/>
</dbReference>
<dbReference type="FunFam" id="2.40.30.10:FF:000020">
    <property type="entry name" value="Translation elongation factor EF-1"/>
    <property type="match status" value="1"/>
</dbReference>
<dbReference type="eggNOG" id="KOG0458">
    <property type="taxonomic scope" value="Eukaryota"/>
</dbReference>
<feature type="region of interest" description="Disordered" evidence="13">
    <location>
        <begin position="1"/>
        <end position="31"/>
    </location>
</feature>
<keyword evidence="6" id="KW-0378">Hydrolase</keyword>
<comment type="subcellular location">
    <subcellularLocation>
        <location evidence="1">Cytoplasm</location>
    </subcellularLocation>
</comment>
<dbReference type="Gene3D" id="2.40.30.10">
    <property type="entry name" value="Translation factors"/>
    <property type="match status" value="2"/>
</dbReference>
<dbReference type="GO" id="GO:0005829">
    <property type="term" value="C:cytosol"/>
    <property type="evidence" value="ECO:0007669"/>
    <property type="project" value="GOC"/>
</dbReference>
<proteinExistence type="inferred from homology"/>
<feature type="compositionally biased region" description="Acidic residues" evidence="13">
    <location>
        <begin position="1"/>
        <end position="19"/>
    </location>
</feature>
<evidence type="ECO:0000256" key="7">
    <source>
        <dbReference type="ARBA" id="ARBA00022845"/>
    </source>
</evidence>
<keyword evidence="7" id="KW-0810">Translation regulation</keyword>
<keyword evidence="16" id="KW-1185">Reference proteome</keyword>
<dbReference type="Proteomes" id="UP000018144">
    <property type="component" value="Unassembled WGS sequence"/>
</dbReference>
<dbReference type="InterPro" id="IPR015033">
    <property type="entry name" value="HBS1-like_N"/>
</dbReference>
<dbReference type="Pfam" id="PF03144">
    <property type="entry name" value="GTP_EFTU_D2"/>
    <property type="match status" value="1"/>
</dbReference>
<feature type="domain" description="Tr-type G" evidence="14">
    <location>
        <begin position="396"/>
        <end position="622"/>
    </location>
</feature>
<evidence type="ECO:0000256" key="10">
    <source>
        <dbReference type="ARBA" id="ARBA00049117"/>
    </source>
</evidence>
<dbReference type="Pfam" id="PF08938">
    <property type="entry name" value="HBS1_N"/>
    <property type="match status" value="1"/>
</dbReference>
<dbReference type="PRINTS" id="PR00315">
    <property type="entry name" value="ELONGATNFCT"/>
</dbReference>
<sequence length="816" mass="87552">MGRNDYDDDDYYDEEEEEQREMTAEERAQMKSGLKATRDVLGTVPGLTDAEIEESLYYYYFDVEKTINYLLNKYAKSMPKKPKPAAAPAPKAKASTYSSGYFAGFFADTPWGGVPEDRLSKMIPPTVLPGSTGLLGGSSKLAELARKRKEAAAAKAAAAEAAAATEPQAQKASVSLLSKLSQKKSPKSEEPRMLKSVSPPATSPPTASPACPASPALPVTTPPRTAGPVQPVAIPVVPVAIPSAPGKEPRTKEDLDQPTLDTKPKSAALSPPQSPMELELPFSTPPAPNSFFASTFFGGRIALEPPNDVADGFKLFAAAAEKTKGFKGPSPDDTVQQAQSGSKGLNKGAPAAAKSPDADVKKIEKDVDTMRIDTAPAKDQKDKIDVLKAWKESTEKQVVNFVVVGHVDAGKSTLMGRLLYDTGAVAERTLQKFRKESEQIGKGSFALAWVMDSTDEERERGVTIDIATSHFSTPKTHFTILDAPGHADFIPNMIAGASQADFAVLVIDSSPNAFEAGFHRQGQTKEHTLLLRSLGVKKLVVAVNKLDVTNWSQDRYLEILQQVEQFTLNAGYRRENITFVPLAGLSGINVIHPLGPDAAALTAWYSGPTLLEALETATSTGEADRAVDKPLRLILTDVFRGSIQNPVSVSGRIDSGHLQAGDEILCIPSKQLATIKSLSINETPAQWAVAGHNVVLNLANIDPIHLRVGDVVCDKNWPLEPKERLTMKLLAFETLLPMSVDVHKGRLHAPGEVKVLLETVEKGTGVVSKIRPRVVKAGELARVGVMVQVEHGVPIETGDKVVLRSRGVTVAAGVVE</sequence>
<evidence type="ECO:0000256" key="13">
    <source>
        <dbReference type="SAM" id="MobiDB-lite"/>
    </source>
</evidence>
<organism evidence="15 16">
    <name type="scientific">Pyronema omphalodes (strain CBS 100304)</name>
    <name type="common">Pyronema confluens</name>
    <dbReference type="NCBI Taxonomy" id="1076935"/>
    <lineage>
        <taxon>Eukaryota</taxon>
        <taxon>Fungi</taxon>
        <taxon>Dikarya</taxon>
        <taxon>Ascomycota</taxon>
        <taxon>Pezizomycotina</taxon>
        <taxon>Pezizomycetes</taxon>
        <taxon>Pezizales</taxon>
        <taxon>Pyronemataceae</taxon>
        <taxon>Pyronema</taxon>
    </lineage>
</organism>